<dbReference type="EMBL" id="UINC01228311">
    <property type="protein sequence ID" value="SVE59567.1"/>
    <property type="molecule type" value="Genomic_DNA"/>
</dbReference>
<protein>
    <submittedName>
        <fullName evidence="2">Uncharacterized protein</fullName>
    </submittedName>
</protein>
<evidence type="ECO:0000256" key="1">
    <source>
        <dbReference type="SAM" id="MobiDB-lite"/>
    </source>
</evidence>
<sequence>PNQIHKSKQKILPKSLLPNQIHN</sequence>
<evidence type="ECO:0000313" key="2">
    <source>
        <dbReference type="EMBL" id="SVE59567.1"/>
    </source>
</evidence>
<feature type="non-terminal residue" evidence="2">
    <location>
        <position position="1"/>
    </location>
</feature>
<gene>
    <name evidence="2" type="ORF">METZ01_LOCUS512421</name>
</gene>
<accession>A0A383ERT8</accession>
<feature type="non-terminal residue" evidence="2">
    <location>
        <position position="23"/>
    </location>
</feature>
<dbReference type="AlphaFoldDB" id="A0A383ERT8"/>
<reference evidence="2" key="1">
    <citation type="submission" date="2018-05" db="EMBL/GenBank/DDBJ databases">
        <authorList>
            <person name="Lanie J.A."/>
            <person name="Ng W.-L."/>
            <person name="Kazmierczak K.M."/>
            <person name="Andrzejewski T.M."/>
            <person name="Davidsen T.M."/>
            <person name="Wayne K.J."/>
            <person name="Tettelin H."/>
            <person name="Glass J.I."/>
            <person name="Rusch D."/>
            <person name="Podicherti R."/>
            <person name="Tsui H.-C.T."/>
            <person name="Winkler M.E."/>
        </authorList>
    </citation>
    <scope>NUCLEOTIDE SEQUENCE</scope>
</reference>
<name>A0A383ERT8_9ZZZZ</name>
<feature type="compositionally biased region" description="Basic residues" evidence="1">
    <location>
        <begin position="1"/>
        <end position="11"/>
    </location>
</feature>
<feature type="region of interest" description="Disordered" evidence="1">
    <location>
        <begin position="1"/>
        <end position="23"/>
    </location>
</feature>
<proteinExistence type="predicted"/>
<organism evidence="2">
    <name type="scientific">marine metagenome</name>
    <dbReference type="NCBI Taxonomy" id="408172"/>
    <lineage>
        <taxon>unclassified sequences</taxon>
        <taxon>metagenomes</taxon>
        <taxon>ecological metagenomes</taxon>
    </lineage>
</organism>